<dbReference type="eggNOG" id="COG1216">
    <property type="taxonomic scope" value="Bacteria"/>
</dbReference>
<dbReference type="STRING" id="167539.Pro_1326"/>
<dbReference type="OrthoDB" id="9785185at2"/>
<feature type="domain" description="Glycosyltransferase 2-like" evidence="2">
    <location>
        <begin position="13"/>
        <end position="115"/>
    </location>
</feature>
<dbReference type="EnsemblBacteria" id="AAQ00370">
    <property type="protein sequence ID" value="AAQ00370"/>
    <property type="gene ID" value="Pro_1326"/>
</dbReference>
<dbReference type="PANTHER" id="PTHR43685">
    <property type="entry name" value="GLYCOSYLTRANSFERASE"/>
    <property type="match status" value="1"/>
</dbReference>
<protein>
    <submittedName>
        <fullName evidence="3">Glycosyltransferase</fullName>
    </submittedName>
</protein>
<organism evidence="3 4">
    <name type="scientific">Prochlorococcus marinus (strain SARG / CCMP1375 / SS120)</name>
    <dbReference type="NCBI Taxonomy" id="167539"/>
    <lineage>
        <taxon>Bacteria</taxon>
        <taxon>Bacillati</taxon>
        <taxon>Cyanobacteriota</taxon>
        <taxon>Cyanophyceae</taxon>
        <taxon>Synechococcales</taxon>
        <taxon>Prochlorococcaceae</taxon>
        <taxon>Prochlorococcus</taxon>
    </lineage>
</organism>
<evidence type="ECO:0000313" key="3">
    <source>
        <dbReference type="EMBL" id="AAQ00370.1"/>
    </source>
</evidence>
<feature type="transmembrane region" description="Helical" evidence="1">
    <location>
        <begin position="275"/>
        <end position="293"/>
    </location>
</feature>
<dbReference type="Pfam" id="PF00535">
    <property type="entry name" value="Glycos_transf_2"/>
    <property type="match status" value="1"/>
</dbReference>
<dbReference type="PANTHER" id="PTHR43685:SF2">
    <property type="entry name" value="GLYCOSYLTRANSFERASE 2-LIKE DOMAIN-CONTAINING PROTEIN"/>
    <property type="match status" value="1"/>
</dbReference>
<dbReference type="InterPro" id="IPR001173">
    <property type="entry name" value="Glyco_trans_2-like"/>
</dbReference>
<sequence>MQNISDEKFLVTIGILNYNAKETIYNAINSAIEQTWGNKEIIVIDDCSNDGSYELLLTMSKEFGFKLIRNNKNYGPAYSRNRIISLANGEIICFMDDDDISHYNRIELQVKSIVNCGYPKNKTIVSICSMKRSYKSGYCKEMRCLGTNKRSPKGIELADYLLFYERNKEVDYGFGAPTCAMMSTTECFNVVGGFDESLRRVEDMDIAIRFSLNNFTFTGVDSFLVCQNSTIGSDKTPKMNLDSEVVVIKKNKSYLKSKGMYLYSRIWPKLRYCHFVGNYYLFFLNFILLACLYPKRTLEHIVSTGFKRLIHEKRIKSGL</sequence>
<dbReference type="PATRIC" id="fig|167539.5.peg.1391"/>
<keyword evidence="1" id="KW-1133">Transmembrane helix</keyword>
<dbReference type="EMBL" id="AE017126">
    <property type="protein sequence ID" value="AAQ00370.1"/>
    <property type="molecule type" value="Genomic_DNA"/>
</dbReference>
<dbReference type="Proteomes" id="UP000001420">
    <property type="component" value="Chromosome"/>
</dbReference>
<dbReference type="CAZy" id="GT2">
    <property type="family name" value="Glycosyltransferase Family 2"/>
</dbReference>
<name>Q7VAX7_PROMA</name>
<dbReference type="RefSeq" id="WP_011125477.1">
    <property type="nucleotide sequence ID" value="NC_005042.1"/>
</dbReference>
<dbReference type="KEGG" id="pma:Pro_1326"/>
<evidence type="ECO:0000256" key="1">
    <source>
        <dbReference type="SAM" id="Phobius"/>
    </source>
</evidence>
<dbReference type="SUPFAM" id="SSF53448">
    <property type="entry name" value="Nucleotide-diphospho-sugar transferases"/>
    <property type="match status" value="1"/>
</dbReference>
<keyword evidence="1" id="KW-0472">Membrane</keyword>
<keyword evidence="1" id="KW-0812">Transmembrane</keyword>
<dbReference type="Gene3D" id="3.90.550.10">
    <property type="entry name" value="Spore Coat Polysaccharide Biosynthesis Protein SpsA, Chain A"/>
    <property type="match status" value="1"/>
</dbReference>
<dbReference type="CDD" id="cd00761">
    <property type="entry name" value="Glyco_tranf_GTA_type"/>
    <property type="match status" value="1"/>
</dbReference>
<dbReference type="InterPro" id="IPR050834">
    <property type="entry name" value="Glycosyltransf_2"/>
</dbReference>
<evidence type="ECO:0000313" key="4">
    <source>
        <dbReference type="Proteomes" id="UP000001420"/>
    </source>
</evidence>
<reference evidence="3 4" key="1">
    <citation type="journal article" date="2003" name="Proc. Natl. Acad. Sci. U.S.A.">
        <title>Genome sequence of the cyanobacterium Prochlorococcus marinus SS120, a nearly minimal oxyphototrophic genome.</title>
        <authorList>
            <person name="Dufresne A."/>
            <person name="Salanoubat M."/>
            <person name="Partensky F."/>
            <person name="Artiguenave F."/>
            <person name="Axmann I.M."/>
            <person name="Barbe V."/>
            <person name="Duprat S."/>
            <person name="Galperin M.Y."/>
            <person name="Koonin E.V."/>
            <person name="Le Gall F."/>
            <person name="Makarova K.S."/>
            <person name="Ostrowski M."/>
            <person name="Oztas S."/>
            <person name="Robert C."/>
            <person name="Rogozin I.B."/>
            <person name="Scanlan D.J."/>
            <person name="Tandeau de Marsac N."/>
            <person name="Weissenbach J."/>
            <person name="Wincker P."/>
            <person name="Wolf Y.I."/>
            <person name="Hess W.R."/>
        </authorList>
    </citation>
    <scope>NUCLEOTIDE SEQUENCE [LARGE SCALE GENOMIC DNA]</scope>
    <source>
        <strain evidence="4">SARG / CCMP1375 / SS120</strain>
    </source>
</reference>
<proteinExistence type="predicted"/>
<gene>
    <name evidence="3" type="primary">wcaA</name>
    <name evidence="3" type="ordered locus">Pro_1326</name>
</gene>
<keyword evidence="4" id="KW-1185">Reference proteome</keyword>
<evidence type="ECO:0000259" key="2">
    <source>
        <dbReference type="Pfam" id="PF00535"/>
    </source>
</evidence>
<accession>Q7VAX7</accession>
<dbReference type="HOGENOM" id="CLU_025996_0_5_3"/>
<dbReference type="InterPro" id="IPR029044">
    <property type="entry name" value="Nucleotide-diphossugar_trans"/>
</dbReference>
<dbReference type="AlphaFoldDB" id="Q7VAX7"/>